<gene>
    <name evidence="1" type="ORF">LEP1GSC194_1152</name>
</gene>
<proteinExistence type="predicted"/>
<dbReference type="EMBL" id="ANIK01000124">
    <property type="protein sequence ID" value="EMJ90486.1"/>
    <property type="molecule type" value="Genomic_DNA"/>
</dbReference>
<protein>
    <submittedName>
        <fullName evidence="1">Uncharacterized protein</fullName>
    </submittedName>
</protein>
<dbReference type="AlphaFoldDB" id="M6CIP6"/>
<accession>M6CIP6</accession>
<evidence type="ECO:0000313" key="1">
    <source>
        <dbReference type="EMBL" id="EMJ90486.1"/>
    </source>
</evidence>
<sequence>MTSMYMQKIEYKRQRKWFSILCDERSRISYLIPRFYTYPI</sequence>
<name>M6CIP6_9LEPT</name>
<organism evidence="1 2">
    <name type="scientific">Leptospira alstonii serovar Sichuan str. 79601</name>
    <dbReference type="NCBI Taxonomy" id="1218565"/>
    <lineage>
        <taxon>Bacteria</taxon>
        <taxon>Pseudomonadati</taxon>
        <taxon>Spirochaetota</taxon>
        <taxon>Spirochaetia</taxon>
        <taxon>Leptospirales</taxon>
        <taxon>Leptospiraceae</taxon>
        <taxon>Leptospira</taxon>
    </lineage>
</organism>
<reference evidence="1 2" key="1">
    <citation type="submission" date="2013-01" db="EMBL/GenBank/DDBJ databases">
        <authorList>
            <person name="Harkins D.M."/>
            <person name="Durkin A.S."/>
            <person name="Brinkac L.M."/>
            <person name="Haft D.H."/>
            <person name="Selengut J.D."/>
            <person name="Sanka R."/>
            <person name="DePew J."/>
            <person name="Purushe J."/>
            <person name="Galloway R.L."/>
            <person name="Vinetz J.M."/>
            <person name="Sutton G.G."/>
            <person name="Nierman W.C."/>
            <person name="Fouts D.E."/>
        </authorList>
    </citation>
    <scope>NUCLEOTIDE SEQUENCE [LARGE SCALE GENOMIC DNA]</scope>
    <source>
        <strain evidence="1 2">79601</strain>
    </source>
</reference>
<evidence type="ECO:0000313" key="2">
    <source>
        <dbReference type="Proteomes" id="UP000011988"/>
    </source>
</evidence>
<dbReference type="Proteomes" id="UP000011988">
    <property type="component" value="Unassembled WGS sequence"/>
</dbReference>
<comment type="caution">
    <text evidence="1">The sequence shown here is derived from an EMBL/GenBank/DDBJ whole genome shotgun (WGS) entry which is preliminary data.</text>
</comment>